<gene>
    <name evidence="1" type="ORF">VL20_3253</name>
</gene>
<protein>
    <submittedName>
        <fullName evidence="1">Mobile element protein</fullName>
    </submittedName>
</protein>
<proteinExistence type="predicted"/>
<dbReference type="EMBL" id="CP011339">
    <property type="protein sequence ID" value="AKV68266.1"/>
    <property type="molecule type" value="Genomic_DNA"/>
</dbReference>
<dbReference type="AlphaFoldDB" id="A0A0K1S2R8"/>
<evidence type="ECO:0000313" key="2">
    <source>
        <dbReference type="Proteomes" id="UP000068167"/>
    </source>
</evidence>
<accession>A0A0K1S2R8</accession>
<sequence>MRIYSKNIRGNKLQKEDFLFSKTPAFLPTVSFSNLPIESRSWPCSRCSCLLVYTIGQRQLRLSLKQQETGLKNQLGKLTDRPTLRWIFQNFQGIHLLRIQDNQKISNLTDERRNILRFFPKPCQEYYLLS</sequence>
<organism evidence="1 2">
    <name type="scientific">Microcystis panniformis FACHB-1757</name>
    <dbReference type="NCBI Taxonomy" id="1638788"/>
    <lineage>
        <taxon>Bacteria</taxon>
        <taxon>Bacillati</taxon>
        <taxon>Cyanobacteriota</taxon>
        <taxon>Cyanophyceae</taxon>
        <taxon>Oscillatoriophycideae</taxon>
        <taxon>Chroococcales</taxon>
        <taxon>Microcystaceae</taxon>
        <taxon>Microcystis</taxon>
    </lineage>
</organism>
<dbReference type="KEGG" id="mpk:VL20_3253"/>
<keyword evidence="2" id="KW-1185">Reference proteome</keyword>
<name>A0A0K1S2R8_9CHRO</name>
<evidence type="ECO:0000313" key="1">
    <source>
        <dbReference type="EMBL" id="AKV68266.1"/>
    </source>
</evidence>
<dbReference type="PATRIC" id="fig|1638788.3.peg.3281"/>
<reference evidence="1 2" key="1">
    <citation type="journal article" date="2016" name="Stand. Genomic Sci.">
        <title>Complete genome sequence and genomic characterization of Microcystis panniformis FACHB 1757 by third-generation sequencing.</title>
        <authorList>
            <person name="Zhang J.Y."/>
            <person name="Guan R."/>
            <person name="Zhang H.J."/>
            <person name="Li H."/>
            <person name="Xiao P."/>
            <person name="Yu G.L."/>
            <person name="Du L."/>
            <person name="Cao D.M."/>
            <person name="Zhu B.C."/>
            <person name="Li R.H."/>
            <person name="Lu Z.H."/>
        </authorList>
    </citation>
    <scope>NUCLEOTIDE SEQUENCE [LARGE SCALE GENOMIC DNA]</scope>
    <source>
        <strain evidence="1 2">FACHB-1757</strain>
    </source>
</reference>
<dbReference type="Proteomes" id="UP000068167">
    <property type="component" value="Chromosome"/>
</dbReference>